<comment type="caution">
    <text evidence="7">The sequence shown here is derived from an EMBL/GenBank/DDBJ whole genome shotgun (WGS) entry which is preliminary data.</text>
</comment>
<dbReference type="GO" id="GO:0016787">
    <property type="term" value="F:hydrolase activity"/>
    <property type="evidence" value="ECO:0007669"/>
    <property type="project" value="UniProtKB-KW"/>
</dbReference>
<dbReference type="InterPro" id="IPR038570">
    <property type="entry name" value="HicA_sf"/>
</dbReference>
<dbReference type="EMBL" id="VSSQ01002266">
    <property type="protein sequence ID" value="MPM14361.1"/>
    <property type="molecule type" value="Genomic_DNA"/>
</dbReference>
<sequence length="73" mass="8314">MKKPEIDRNKICSSSEIIRILEADGWQLHGTEGSHCQFRHPVKKGKVTVKHPVGNRQAFCLSLPGKRRIHEQA</sequence>
<evidence type="ECO:0000256" key="4">
    <source>
        <dbReference type="ARBA" id="ARBA00022801"/>
    </source>
</evidence>
<keyword evidence="3" id="KW-0255">Endonuclease</keyword>
<reference evidence="7" key="1">
    <citation type="submission" date="2019-08" db="EMBL/GenBank/DDBJ databases">
        <authorList>
            <person name="Kucharzyk K."/>
            <person name="Murdoch R.W."/>
            <person name="Higgins S."/>
            <person name="Loffler F."/>
        </authorList>
    </citation>
    <scope>NUCLEOTIDE SEQUENCE</scope>
</reference>
<evidence type="ECO:0000256" key="6">
    <source>
        <dbReference type="ARBA" id="ARBA00023016"/>
    </source>
</evidence>
<organism evidence="7">
    <name type="scientific">bioreactor metagenome</name>
    <dbReference type="NCBI Taxonomy" id="1076179"/>
    <lineage>
        <taxon>unclassified sequences</taxon>
        <taxon>metagenomes</taxon>
        <taxon>ecological metagenomes</taxon>
    </lineage>
</organism>
<keyword evidence="5" id="KW-0694">RNA-binding</keyword>
<keyword evidence="6" id="KW-0346">Stress response</keyword>
<keyword evidence="2" id="KW-0540">Nuclease</keyword>
<evidence type="ECO:0000256" key="5">
    <source>
        <dbReference type="ARBA" id="ARBA00022884"/>
    </source>
</evidence>
<proteinExistence type="predicted"/>
<dbReference type="GO" id="GO:0004519">
    <property type="term" value="F:endonuclease activity"/>
    <property type="evidence" value="ECO:0007669"/>
    <property type="project" value="UniProtKB-KW"/>
</dbReference>
<accession>A0A644XF19</accession>
<dbReference type="GO" id="GO:0003729">
    <property type="term" value="F:mRNA binding"/>
    <property type="evidence" value="ECO:0007669"/>
    <property type="project" value="InterPro"/>
</dbReference>
<evidence type="ECO:0008006" key="8">
    <source>
        <dbReference type="Google" id="ProtNLM"/>
    </source>
</evidence>
<dbReference type="SUPFAM" id="SSF54786">
    <property type="entry name" value="YcfA/nrd intein domain"/>
    <property type="match status" value="1"/>
</dbReference>
<evidence type="ECO:0000256" key="3">
    <source>
        <dbReference type="ARBA" id="ARBA00022759"/>
    </source>
</evidence>
<evidence type="ECO:0000313" key="7">
    <source>
        <dbReference type="EMBL" id="MPM14361.1"/>
    </source>
</evidence>
<dbReference type="InterPro" id="IPR012933">
    <property type="entry name" value="HicA_mRNA_interferase"/>
</dbReference>
<dbReference type="Gene3D" id="3.30.920.30">
    <property type="entry name" value="Hypothetical protein"/>
    <property type="match status" value="1"/>
</dbReference>
<evidence type="ECO:0000256" key="1">
    <source>
        <dbReference type="ARBA" id="ARBA00022649"/>
    </source>
</evidence>
<name>A0A644XF19_9ZZZZ</name>
<gene>
    <name evidence="7" type="ORF">SDC9_60723</name>
</gene>
<keyword evidence="4" id="KW-0378">Hydrolase</keyword>
<protein>
    <recommendedName>
        <fullName evidence="8">Addiction module toxin, HicA family</fullName>
    </recommendedName>
</protein>
<dbReference type="AlphaFoldDB" id="A0A644XF19"/>
<keyword evidence="1" id="KW-1277">Toxin-antitoxin system</keyword>
<dbReference type="Pfam" id="PF07927">
    <property type="entry name" value="HicA_toxin"/>
    <property type="match status" value="1"/>
</dbReference>
<evidence type="ECO:0000256" key="2">
    <source>
        <dbReference type="ARBA" id="ARBA00022722"/>
    </source>
</evidence>